<organism evidence="8 9">
    <name type="scientific">Bogoriella caseilytica</name>
    <dbReference type="NCBI Taxonomy" id="56055"/>
    <lineage>
        <taxon>Bacteria</taxon>
        <taxon>Bacillati</taxon>
        <taxon>Actinomycetota</taxon>
        <taxon>Actinomycetes</taxon>
        <taxon>Micrococcales</taxon>
        <taxon>Bogoriellaceae</taxon>
        <taxon>Bogoriella</taxon>
    </lineage>
</organism>
<dbReference type="Gene3D" id="1.50.10.10">
    <property type="match status" value="1"/>
</dbReference>
<evidence type="ECO:0000313" key="9">
    <source>
        <dbReference type="Proteomes" id="UP000280668"/>
    </source>
</evidence>
<evidence type="ECO:0000313" key="8">
    <source>
        <dbReference type="EMBL" id="ROR73434.1"/>
    </source>
</evidence>
<gene>
    <name evidence="8" type="ORF">EDD31_1815</name>
</gene>
<evidence type="ECO:0000256" key="5">
    <source>
        <dbReference type="SAM" id="MobiDB-lite"/>
    </source>
</evidence>
<keyword evidence="6" id="KW-0812">Transmembrane</keyword>
<feature type="domain" description="Gram-positive cocci surface proteins LPxTG" evidence="7">
    <location>
        <begin position="1137"/>
        <end position="1170"/>
    </location>
</feature>
<keyword evidence="6" id="KW-1133">Transmembrane helix</keyword>
<comment type="caution">
    <text evidence="8">The sequence shown here is derived from an EMBL/GenBank/DDBJ whole genome shotgun (WGS) entry which is preliminary data.</text>
</comment>
<keyword evidence="4" id="KW-0572">Peptidoglycan-anchor</keyword>
<dbReference type="GO" id="GO:0005975">
    <property type="term" value="P:carbohydrate metabolic process"/>
    <property type="evidence" value="ECO:0007669"/>
    <property type="project" value="InterPro"/>
</dbReference>
<dbReference type="InterPro" id="IPR019931">
    <property type="entry name" value="LPXTG_anchor"/>
</dbReference>
<name>A0A3N2BEG4_9MICO</name>
<proteinExistence type="predicted"/>
<keyword evidence="3" id="KW-0732">Signal</keyword>
<dbReference type="InterPro" id="IPR012341">
    <property type="entry name" value="6hp_glycosidase-like_sf"/>
</dbReference>
<dbReference type="NCBIfam" id="TIGR01167">
    <property type="entry name" value="LPXTG_anchor"/>
    <property type="match status" value="1"/>
</dbReference>
<evidence type="ECO:0000256" key="4">
    <source>
        <dbReference type="ARBA" id="ARBA00023088"/>
    </source>
</evidence>
<feature type="compositionally biased region" description="Acidic residues" evidence="5">
    <location>
        <begin position="992"/>
        <end position="1011"/>
    </location>
</feature>
<feature type="region of interest" description="Disordered" evidence="5">
    <location>
        <begin position="986"/>
        <end position="1051"/>
    </location>
</feature>
<dbReference type="InterPro" id="IPR008928">
    <property type="entry name" value="6-hairpin_glycosidase_sf"/>
</dbReference>
<reference evidence="8 9" key="1">
    <citation type="submission" date="2018-11" db="EMBL/GenBank/DDBJ databases">
        <title>Sequencing the genomes of 1000 actinobacteria strains.</title>
        <authorList>
            <person name="Klenk H.-P."/>
        </authorList>
    </citation>
    <scope>NUCLEOTIDE SEQUENCE [LARGE SCALE GENOMIC DNA]</scope>
    <source>
        <strain evidence="8 9">DSM 11294</strain>
    </source>
</reference>
<evidence type="ECO:0000259" key="7">
    <source>
        <dbReference type="Pfam" id="PF00746"/>
    </source>
</evidence>
<dbReference type="Proteomes" id="UP000280668">
    <property type="component" value="Unassembled WGS sequence"/>
</dbReference>
<keyword evidence="6" id="KW-0472">Membrane</keyword>
<dbReference type="Pfam" id="PF00746">
    <property type="entry name" value="Gram_pos_anchor"/>
    <property type="match status" value="1"/>
</dbReference>
<dbReference type="EMBL" id="RKHK01000001">
    <property type="protein sequence ID" value="ROR73434.1"/>
    <property type="molecule type" value="Genomic_DNA"/>
</dbReference>
<protein>
    <submittedName>
        <fullName evidence="8">LPXTG-motif cell wall-anchored protein</fullName>
    </submittedName>
</protein>
<evidence type="ECO:0000256" key="1">
    <source>
        <dbReference type="ARBA" id="ARBA00022512"/>
    </source>
</evidence>
<dbReference type="SUPFAM" id="SSF48208">
    <property type="entry name" value="Six-hairpin glycosidases"/>
    <property type="match status" value="1"/>
</dbReference>
<evidence type="ECO:0000256" key="6">
    <source>
        <dbReference type="SAM" id="Phobius"/>
    </source>
</evidence>
<keyword evidence="9" id="KW-1185">Reference proteome</keyword>
<evidence type="ECO:0000256" key="3">
    <source>
        <dbReference type="ARBA" id="ARBA00022729"/>
    </source>
</evidence>
<dbReference type="AlphaFoldDB" id="A0A3N2BEG4"/>
<keyword evidence="2" id="KW-0964">Secreted</keyword>
<feature type="transmembrane region" description="Helical" evidence="6">
    <location>
        <begin position="1149"/>
        <end position="1167"/>
    </location>
</feature>
<keyword evidence="1" id="KW-0134">Cell wall</keyword>
<sequence>MRRLSGVLVSGVLAAGVVAVGPVGGAVAVPEGVVDPLELALSGPDQQRSMSVPESRLVLNPQNFYLAESEFEQSTGPSMPLGAGYYAYDEAVTMPRFLELYEGVSGEPPVLADDPDAIEIGFADEFEELSQEWVLEPGLGVTVDDGVALLEVLPDSPVPWPAMAREITVDVDVTPVLRVALPSVSGQWALKLNDGGAVDIDVQPGSSAGGVHSFDIAALTGWSGEQTFSIKLFAVGGDASIAVESVRVQGQQAGFVDNFSSETLEWDVGQGLETVLADGTLRITVGPDSAHGFGAVQRGVDVDLDAFPVLRLALPSVDGDWALKVNNGSGDDVDLEPGSNASGVFSFDVPAATGWSGSQSFTIKLFAVGGGAEIVVDSVRLVSASQGQEWVRGAAEYENFWSPASLDFSATYPGGAAVSGADAMVGLDSVVREFEIDQAPGEGEVLRVAGSFVGAVEVDADAGVITVAGDHVRYAVAIPGMEDVYFFESIEELEAGGPASSEPTSRMGVWAAAVPESASQVRIGAGFSVDDNAQAVARAQAAAATPIADARAELVSFWADALAGVPHPQDFSLLGVADDGGLSDDQVRSAYYRAFVALYSNVLPPQPETGFAYRTVATGKPSMWNHGAPGAQSAAAWESFIGVQFLAYVDPEAAWDSFNGLMSLVDEDGSLAGESLPSRKAQAAWVLYAMTGQSQELAYSYDALIRLLQWQADNPRWIYGAYDNPGERDSEFVTTLIIDIDYGIQIAEVLGHDDDIDMLNDLREELLTGYHHHYWDTPHDVPPRQYLFPGDPDCSVRGGCYGNLFQTTMALHVDGLEEQRADALLAFFDSVYDPAAQFAGTADVKYPNMSYTVYGLLDHGRSQDAQTLTSAVLREIIGSGSFAEAYDPSEDGPVPVGVRPSIFGLATVIDAVWLNNGYRMDLGDPHALLAPAATGGLHGITYRGQTLNTEVNAAAGEVTFSGPAVAATEECNTITGVQVGTTIALPTQCEGTDPDPTDPDPTDPDPTDPDPTDPPGEPVATPDEELGEDVRGDVSVPESAERGETIDVTVPSASGEQVRVWLHSDPVLLTTGDVSADGTIAATIPEGATLGDHRIVVQWADGELIGWAPIEIVAAPVSGGGVDGAGAAGGDAAGKYGALPNTGAGGSTHLALAAITAMLLGGLILAVRHRALTAGR</sequence>
<accession>A0A3N2BEG4</accession>
<evidence type="ECO:0000256" key="2">
    <source>
        <dbReference type="ARBA" id="ARBA00022525"/>
    </source>
</evidence>